<dbReference type="Proteomes" id="UP000299102">
    <property type="component" value="Unassembled WGS sequence"/>
</dbReference>
<dbReference type="EMBL" id="BGZK01000315">
    <property type="protein sequence ID" value="GBP36193.1"/>
    <property type="molecule type" value="Genomic_DNA"/>
</dbReference>
<accession>A0A4C1VC47</accession>
<comment type="caution">
    <text evidence="2">The sequence shown here is derived from an EMBL/GenBank/DDBJ whole genome shotgun (WGS) entry which is preliminary data.</text>
</comment>
<organism evidence="2 3">
    <name type="scientific">Eumeta variegata</name>
    <name type="common">Bagworm moth</name>
    <name type="synonym">Eumeta japonica</name>
    <dbReference type="NCBI Taxonomy" id="151549"/>
    <lineage>
        <taxon>Eukaryota</taxon>
        <taxon>Metazoa</taxon>
        <taxon>Ecdysozoa</taxon>
        <taxon>Arthropoda</taxon>
        <taxon>Hexapoda</taxon>
        <taxon>Insecta</taxon>
        <taxon>Pterygota</taxon>
        <taxon>Neoptera</taxon>
        <taxon>Endopterygota</taxon>
        <taxon>Lepidoptera</taxon>
        <taxon>Glossata</taxon>
        <taxon>Ditrysia</taxon>
        <taxon>Tineoidea</taxon>
        <taxon>Psychidae</taxon>
        <taxon>Oiketicinae</taxon>
        <taxon>Eumeta</taxon>
    </lineage>
</organism>
<keyword evidence="3" id="KW-1185">Reference proteome</keyword>
<name>A0A4C1VC47_EUMVA</name>
<protein>
    <submittedName>
        <fullName evidence="2">Uncharacterized protein</fullName>
    </submittedName>
</protein>
<evidence type="ECO:0000256" key="1">
    <source>
        <dbReference type="SAM" id="MobiDB-lite"/>
    </source>
</evidence>
<feature type="region of interest" description="Disordered" evidence="1">
    <location>
        <begin position="86"/>
        <end position="108"/>
    </location>
</feature>
<evidence type="ECO:0000313" key="2">
    <source>
        <dbReference type="EMBL" id="GBP36193.1"/>
    </source>
</evidence>
<gene>
    <name evidence="2" type="ORF">EVAR_4337_1</name>
</gene>
<proteinExistence type="predicted"/>
<dbReference type="AlphaFoldDB" id="A0A4C1VC47"/>
<sequence>MPTPARWPCSTCPAHASLSIHERIIDGEMIVETADRKHKSRSVTASIGRENELRPAELARPVYLLPYPPAAPTAAWCGRVLIRETVSGSTERHAAVTSVTSGDTDRKK</sequence>
<reference evidence="2 3" key="1">
    <citation type="journal article" date="2019" name="Commun. Biol.">
        <title>The bagworm genome reveals a unique fibroin gene that provides high tensile strength.</title>
        <authorList>
            <person name="Kono N."/>
            <person name="Nakamura H."/>
            <person name="Ohtoshi R."/>
            <person name="Tomita M."/>
            <person name="Numata K."/>
            <person name="Arakawa K."/>
        </authorList>
    </citation>
    <scope>NUCLEOTIDE SEQUENCE [LARGE SCALE GENOMIC DNA]</scope>
</reference>
<evidence type="ECO:0000313" key="3">
    <source>
        <dbReference type="Proteomes" id="UP000299102"/>
    </source>
</evidence>